<proteinExistence type="predicted"/>
<organism evidence="1 2">
    <name type="scientific">Nocardioides gansuensis</name>
    <dbReference type="NCBI Taxonomy" id="2138300"/>
    <lineage>
        <taxon>Bacteria</taxon>
        <taxon>Bacillati</taxon>
        <taxon>Actinomycetota</taxon>
        <taxon>Actinomycetes</taxon>
        <taxon>Propionibacteriales</taxon>
        <taxon>Nocardioidaceae</taxon>
        <taxon>Nocardioides</taxon>
    </lineage>
</organism>
<reference evidence="1 2" key="1">
    <citation type="submission" date="2018-04" db="EMBL/GenBank/DDBJ databases">
        <title>Genome of Nocardioides gansuensis WSJ-1.</title>
        <authorList>
            <person name="Wu S."/>
            <person name="Wang G."/>
        </authorList>
    </citation>
    <scope>NUCLEOTIDE SEQUENCE [LARGE SCALE GENOMIC DNA]</scope>
    <source>
        <strain evidence="1 2">WSJ-1</strain>
    </source>
</reference>
<dbReference type="Proteomes" id="UP000246018">
    <property type="component" value="Unassembled WGS sequence"/>
</dbReference>
<sequence length="444" mass="48376">MRAFNRAVDYTVPGLIAVLKQDKSMACWAFATLMMEQWRRGQSLSLPSYLDDLGARVGAPTLYRDAYENNTGLFSDQVQRLKGALSLSAEPAASFTVARWEELLRDHGPLLVVGDEALAPGAWAVHARVMVGITGDGSPTGTTVDIVDPGTGTRYREWLGTFLAKYEELAPTDWAGVQVLHFPAGTVAGALSVNRGRRRPSRLARGFSVLPAPPPPALNPWVPLMRLTPSSSLVSRLTKFTPDGSVHRIHDAYGAVNLDWYPVQVSLPPSMSATQLLDRWRRDFNSTIDQRMAFFEPYDEEEAGLWSSGSPAGAVIHIDMRSGAEWANPDDGSVLTSEATGDHWTFSTIWTPLDMGHPVSGNRWFGYVANEDGTFTFGTRGADRTTGAMDYGLSDIVFTAAHSLWLTLLQGLANYVIALGGTATIGQATSARYDWDQVVSTYGV</sequence>
<accession>A0A2T8FDI2</accession>
<dbReference type="AlphaFoldDB" id="A0A2T8FDI2"/>
<dbReference type="Pfam" id="PF12385">
    <property type="entry name" value="Peptidase_C70"/>
    <property type="match status" value="1"/>
</dbReference>
<name>A0A2T8FDI2_9ACTN</name>
<dbReference type="InterPro" id="IPR022118">
    <property type="entry name" value="Peptidase_C70_AvrRpt2"/>
</dbReference>
<protein>
    <submittedName>
        <fullName evidence="1">Uncharacterized protein</fullName>
    </submittedName>
</protein>
<evidence type="ECO:0000313" key="1">
    <source>
        <dbReference type="EMBL" id="PVG83771.1"/>
    </source>
</evidence>
<comment type="caution">
    <text evidence="1">The sequence shown here is derived from an EMBL/GenBank/DDBJ whole genome shotgun (WGS) entry which is preliminary data.</text>
</comment>
<dbReference type="EMBL" id="QDGZ01000002">
    <property type="protein sequence ID" value="PVG83771.1"/>
    <property type="molecule type" value="Genomic_DNA"/>
</dbReference>
<gene>
    <name evidence="1" type="ORF">DDE18_05515</name>
</gene>
<keyword evidence="2" id="KW-1185">Reference proteome</keyword>
<evidence type="ECO:0000313" key="2">
    <source>
        <dbReference type="Proteomes" id="UP000246018"/>
    </source>
</evidence>